<dbReference type="Proteomes" id="UP000216345">
    <property type="component" value="Unassembled WGS sequence"/>
</dbReference>
<reference evidence="1 2" key="1">
    <citation type="submission" date="2017-07" db="EMBL/GenBank/DDBJ databases">
        <title>Phylogenetic study on the rhizospheric bacterium Ochrobactrum sp. A44.</title>
        <authorList>
            <person name="Krzyzanowska D.M."/>
            <person name="Ossowicki A."/>
            <person name="Rajewska M."/>
            <person name="Maciag T."/>
            <person name="Kaczynski Z."/>
            <person name="Czerwicka M."/>
            <person name="Jafra S."/>
        </authorList>
    </citation>
    <scope>NUCLEOTIDE SEQUENCE [LARGE SCALE GENOMIC DNA]</scope>
    <source>
        <strain evidence="1 2">PR17</strain>
    </source>
</reference>
<keyword evidence="2" id="KW-1185">Reference proteome</keyword>
<dbReference type="AlphaFoldDB" id="A0A256FDF3"/>
<organism evidence="1 2">
    <name type="scientific">Brucella rhizosphaerae</name>
    <dbReference type="NCBI Taxonomy" id="571254"/>
    <lineage>
        <taxon>Bacteria</taxon>
        <taxon>Pseudomonadati</taxon>
        <taxon>Pseudomonadota</taxon>
        <taxon>Alphaproteobacteria</taxon>
        <taxon>Hyphomicrobiales</taxon>
        <taxon>Brucellaceae</taxon>
        <taxon>Brucella/Ochrobactrum group</taxon>
        <taxon>Brucella</taxon>
    </lineage>
</organism>
<evidence type="ECO:0000313" key="2">
    <source>
        <dbReference type="Proteomes" id="UP000216345"/>
    </source>
</evidence>
<proteinExistence type="predicted"/>
<evidence type="ECO:0000313" key="1">
    <source>
        <dbReference type="EMBL" id="OYR12828.1"/>
    </source>
</evidence>
<protein>
    <submittedName>
        <fullName evidence="1">Uncharacterized protein</fullName>
    </submittedName>
</protein>
<accession>A0A256FDF3</accession>
<name>A0A256FDF3_9HYPH</name>
<gene>
    <name evidence="1" type="ORF">CEV32_1003</name>
</gene>
<comment type="caution">
    <text evidence="1">The sequence shown here is derived from an EMBL/GenBank/DDBJ whole genome shotgun (WGS) entry which is preliminary data.</text>
</comment>
<sequence>MNDEGAERPLFRICTSEKKWWLGKKPKKKPDKCLALSFEGAIEANLQRGTLSLRKWEEETQR</sequence>
<dbReference type="EMBL" id="NNRK01000029">
    <property type="protein sequence ID" value="OYR12828.1"/>
    <property type="molecule type" value="Genomic_DNA"/>
</dbReference>